<feature type="transmembrane region" description="Helical" evidence="1">
    <location>
        <begin position="7"/>
        <end position="29"/>
    </location>
</feature>
<gene>
    <name evidence="2" type="ORF">RRG08_019927</name>
</gene>
<name>A0AAE1EBM0_9GAST</name>
<accession>A0AAE1EBM0</accession>
<keyword evidence="3" id="KW-1185">Reference proteome</keyword>
<comment type="caution">
    <text evidence="2">The sequence shown here is derived from an EMBL/GenBank/DDBJ whole genome shotgun (WGS) entry which is preliminary data.</text>
</comment>
<reference evidence="2" key="1">
    <citation type="journal article" date="2023" name="G3 (Bethesda)">
        <title>A reference genome for the long-term kleptoplast-retaining sea slug Elysia crispata morphotype clarki.</title>
        <authorList>
            <person name="Eastman K.E."/>
            <person name="Pendleton A.L."/>
            <person name="Shaikh M.A."/>
            <person name="Suttiyut T."/>
            <person name="Ogas R."/>
            <person name="Tomko P."/>
            <person name="Gavelis G."/>
            <person name="Widhalm J.R."/>
            <person name="Wisecaver J.H."/>
        </authorList>
    </citation>
    <scope>NUCLEOTIDE SEQUENCE</scope>
    <source>
        <strain evidence="2">ECLA1</strain>
    </source>
</reference>
<keyword evidence="1" id="KW-0472">Membrane</keyword>
<organism evidence="2 3">
    <name type="scientific">Elysia crispata</name>
    <name type="common">lettuce slug</name>
    <dbReference type="NCBI Taxonomy" id="231223"/>
    <lineage>
        <taxon>Eukaryota</taxon>
        <taxon>Metazoa</taxon>
        <taxon>Spiralia</taxon>
        <taxon>Lophotrochozoa</taxon>
        <taxon>Mollusca</taxon>
        <taxon>Gastropoda</taxon>
        <taxon>Heterobranchia</taxon>
        <taxon>Euthyneura</taxon>
        <taxon>Panpulmonata</taxon>
        <taxon>Sacoglossa</taxon>
        <taxon>Placobranchoidea</taxon>
        <taxon>Plakobranchidae</taxon>
        <taxon>Elysia</taxon>
    </lineage>
</organism>
<dbReference type="Proteomes" id="UP001283361">
    <property type="component" value="Unassembled WGS sequence"/>
</dbReference>
<keyword evidence="1" id="KW-0812">Transmembrane</keyword>
<evidence type="ECO:0000313" key="3">
    <source>
        <dbReference type="Proteomes" id="UP001283361"/>
    </source>
</evidence>
<sequence>MIDVIVITIIAQIVTMIDVIVITIIAQIVTMIDVIVITIIAQIVTMIDVIVITIIAQIVTMIAGGNENNILTSISTDFHRASFNLYRYLEDYKMAELWLKQSSYRDTF</sequence>
<protein>
    <submittedName>
        <fullName evidence="2">Uncharacterized protein</fullName>
    </submittedName>
</protein>
<evidence type="ECO:0000313" key="2">
    <source>
        <dbReference type="EMBL" id="KAK3801032.1"/>
    </source>
</evidence>
<dbReference type="EMBL" id="JAWDGP010000381">
    <property type="protein sequence ID" value="KAK3801032.1"/>
    <property type="molecule type" value="Genomic_DNA"/>
</dbReference>
<dbReference type="AlphaFoldDB" id="A0AAE1EBM0"/>
<evidence type="ECO:0000256" key="1">
    <source>
        <dbReference type="SAM" id="Phobius"/>
    </source>
</evidence>
<keyword evidence="1" id="KW-1133">Transmembrane helix</keyword>
<feature type="transmembrane region" description="Helical" evidence="1">
    <location>
        <begin position="35"/>
        <end position="59"/>
    </location>
</feature>
<proteinExistence type="predicted"/>